<gene>
    <name evidence="3" type="ORF">CKAN_00053200</name>
</gene>
<comment type="caution">
    <text evidence="3">The sequence shown here is derived from an EMBL/GenBank/DDBJ whole genome shotgun (WGS) entry which is preliminary data.</text>
</comment>
<dbReference type="CDD" id="cd22691">
    <property type="entry name" value="FHA_PS1-like"/>
    <property type="match status" value="1"/>
</dbReference>
<sequence length="433" mass="48327">MAGKENKPLDEEIKIPVLTVLKKGNILKNIILHSPTSNPESDLLQKCGIGGEKCGLEGENLLVGRHPDCDLVLDHPSISRFHLRICLQPLLQKFSIIDLSSVHGTWVLEQKIEPQVPVELKEGDTLRLGASTRMYRLQWVSFSHVFEVENPINSSAPIPEEKEEAYQVPNTGLFPLELIAGFLQDENFVPSDKKQDDLWAMQIPSAPPMPEWMSPSDPFEVQSVSENIPAEKENPELQEASSSFHNSHLERENQSPPKRKLEEKDSLPDAFHTEESVCSSMPLGALLESDAQLEVENCSLEAPFTTKLLSVSENIPVKKENPGLQEASSFFTHGHLERENQSPPKRKLEDKGSLPDVFLTEESVSSSMPLGVLLASDAQLEVENCSLEAHFTTEVLSVSENIPVKESPGLQEASSFFPLVIWKEKTRANQREY</sequence>
<name>A0A3S3LVF4_9MAGN</name>
<dbReference type="Proteomes" id="UP000283530">
    <property type="component" value="Unassembled WGS sequence"/>
</dbReference>
<evidence type="ECO:0000313" key="3">
    <source>
        <dbReference type="EMBL" id="RWR72318.1"/>
    </source>
</evidence>
<feature type="region of interest" description="Disordered" evidence="1">
    <location>
        <begin position="203"/>
        <end position="222"/>
    </location>
</feature>
<dbReference type="AlphaFoldDB" id="A0A3S3LVF4"/>
<protein>
    <submittedName>
        <fullName evidence="3">FHA domain-containing protein PS1-like protein</fullName>
    </submittedName>
</protein>
<feature type="compositionally biased region" description="Basic and acidic residues" evidence="1">
    <location>
        <begin position="247"/>
        <end position="264"/>
    </location>
</feature>
<dbReference type="SMART" id="SM00240">
    <property type="entry name" value="FHA"/>
    <property type="match status" value="1"/>
</dbReference>
<evidence type="ECO:0000256" key="1">
    <source>
        <dbReference type="SAM" id="MobiDB-lite"/>
    </source>
</evidence>
<feature type="domain" description="FHA" evidence="2">
    <location>
        <begin position="61"/>
        <end position="112"/>
    </location>
</feature>
<dbReference type="STRING" id="337451.A0A3S3LVF4"/>
<reference evidence="3 4" key="1">
    <citation type="journal article" date="2019" name="Nat. Plants">
        <title>Stout camphor tree genome fills gaps in understanding of flowering plant genome evolution.</title>
        <authorList>
            <person name="Chaw S.M."/>
            <person name="Liu Y.C."/>
            <person name="Wu Y.W."/>
            <person name="Wang H.Y."/>
            <person name="Lin C.I."/>
            <person name="Wu C.S."/>
            <person name="Ke H.M."/>
            <person name="Chang L.Y."/>
            <person name="Hsu C.Y."/>
            <person name="Yang H.T."/>
            <person name="Sudianto E."/>
            <person name="Hsu M.H."/>
            <person name="Wu K.P."/>
            <person name="Wang L.N."/>
            <person name="Leebens-Mack J.H."/>
            <person name="Tsai I.J."/>
        </authorList>
    </citation>
    <scope>NUCLEOTIDE SEQUENCE [LARGE SCALE GENOMIC DNA]</scope>
    <source>
        <strain evidence="4">cv. Chaw 1501</strain>
        <tissue evidence="3">Young leaves</tissue>
    </source>
</reference>
<evidence type="ECO:0000259" key="2">
    <source>
        <dbReference type="PROSITE" id="PS50006"/>
    </source>
</evidence>
<dbReference type="OrthoDB" id="444265at2759"/>
<dbReference type="PROSITE" id="PS50006">
    <property type="entry name" value="FHA_DOMAIN"/>
    <property type="match status" value="1"/>
</dbReference>
<organism evidence="3 4">
    <name type="scientific">Cinnamomum micranthum f. kanehirae</name>
    <dbReference type="NCBI Taxonomy" id="337451"/>
    <lineage>
        <taxon>Eukaryota</taxon>
        <taxon>Viridiplantae</taxon>
        <taxon>Streptophyta</taxon>
        <taxon>Embryophyta</taxon>
        <taxon>Tracheophyta</taxon>
        <taxon>Spermatophyta</taxon>
        <taxon>Magnoliopsida</taxon>
        <taxon>Magnoliidae</taxon>
        <taxon>Laurales</taxon>
        <taxon>Lauraceae</taxon>
        <taxon>Cinnamomum</taxon>
    </lineage>
</organism>
<evidence type="ECO:0000313" key="4">
    <source>
        <dbReference type="Proteomes" id="UP000283530"/>
    </source>
</evidence>
<dbReference type="InterPro" id="IPR008984">
    <property type="entry name" value="SMAD_FHA_dom_sf"/>
</dbReference>
<accession>A0A3S3LVF4</accession>
<dbReference type="EMBL" id="QPKB01000001">
    <property type="protein sequence ID" value="RWR72318.1"/>
    <property type="molecule type" value="Genomic_DNA"/>
</dbReference>
<dbReference type="SUPFAM" id="SSF49879">
    <property type="entry name" value="SMAD/FHA domain"/>
    <property type="match status" value="1"/>
</dbReference>
<keyword evidence="4" id="KW-1185">Reference proteome</keyword>
<dbReference type="PANTHER" id="PTHR22593:SF8">
    <property type="entry name" value="FHA DOMAIN-CONTAINING PROTEIN PS1"/>
    <property type="match status" value="1"/>
</dbReference>
<dbReference type="InterPro" id="IPR000253">
    <property type="entry name" value="FHA_dom"/>
</dbReference>
<dbReference type="GO" id="GO:0031965">
    <property type="term" value="C:nuclear membrane"/>
    <property type="evidence" value="ECO:0007669"/>
    <property type="project" value="TreeGrafter"/>
</dbReference>
<dbReference type="PANTHER" id="PTHR22593">
    <property type="entry name" value="TRANSMEMBRANE PROTEIN 18"/>
    <property type="match status" value="1"/>
</dbReference>
<feature type="region of interest" description="Disordered" evidence="1">
    <location>
        <begin position="229"/>
        <end position="264"/>
    </location>
</feature>
<dbReference type="Gene3D" id="2.60.200.20">
    <property type="match status" value="1"/>
</dbReference>
<proteinExistence type="predicted"/>
<dbReference type="Pfam" id="PF00498">
    <property type="entry name" value="FHA"/>
    <property type="match status" value="1"/>
</dbReference>